<dbReference type="EMBL" id="JACASE010000007">
    <property type="protein sequence ID" value="KAF6447661.1"/>
    <property type="molecule type" value="Genomic_DNA"/>
</dbReference>
<accession>A0A7J8FJC5</accession>
<comment type="caution">
    <text evidence="2">The sequence shown here is derived from an EMBL/GenBank/DDBJ whole genome shotgun (WGS) entry which is preliminary data.</text>
</comment>
<gene>
    <name evidence="2" type="ORF">HJG63_012051</name>
</gene>
<organism evidence="2 3">
    <name type="scientific">Rousettus aegyptiacus</name>
    <name type="common">Egyptian fruit bat</name>
    <name type="synonym">Pteropus aegyptiacus</name>
    <dbReference type="NCBI Taxonomy" id="9407"/>
    <lineage>
        <taxon>Eukaryota</taxon>
        <taxon>Metazoa</taxon>
        <taxon>Chordata</taxon>
        <taxon>Craniata</taxon>
        <taxon>Vertebrata</taxon>
        <taxon>Euteleostomi</taxon>
        <taxon>Mammalia</taxon>
        <taxon>Eutheria</taxon>
        <taxon>Laurasiatheria</taxon>
        <taxon>Chiroptera</taxon>
        <taxon>Yinpterochiroptera</taxon>
        <taxon>Pteropodoidea</taxon>
        <taxon>Pteropodidae</taxon>
        <taxon>Rousettinae</taxon>
        <taxon>Rousettus</taxon>
    </lineage>
</organism>
<evidence type="ECO:0000256" key="1">
    <source>
        <dbReference type="SAM" id="MobiDB-lite"/>
    </source>
</evidence>
<sequence length="181" mass="20300">MAGWSPELRIQEAKELESTGQSLNRRELRGASRSRHTRSPKLRASGTASRNMGRGTRQQPCLPSHVAPAGPAAAAAAPCQPCPHRRCCPHPRCQRPGQPAEPRCPRWRRPNGVGSCRSSPEFWLSSWVMRRLPWRCSPEAWESGLWLHEKHPWLQAICGRLLTGARRQGDLEPPLPQTPHP</sequence>
<dbReference type="Proteomes" id="UP000593571">
    <property type="component" value="Unassembled WGS sequence"/>
</dbReference>
<feature type="region of interest" description="Disordered" evidence="1">
    <location>
        <begin position="1"/>
        <end position="67"/>
    </location>
</feature>
<dbReference type="AlphaFoldDB" id="A0A7J8FJC5"/>
<evidence type="ECO:0000313" key="3">
    <source>
        <dbReference type="Proteomes" id="UP000593571"/>
    </source>
</evidence>
<proteinExistence type="predicted"/>
<feature type="compositionally biased region" description="Basic residues" evidence="1">
    <location>
        <begin position="32"/>
        <end position="41"/>
    </location>
</feature>
<keyword evidence="3" id="KW-1185">Reference proteome</keyword>
<protein>
    <submittedName>
        <fullName evidence="2">Uncharacterized protein</fullName>
    </submittedName>
</protein>
<feature type="compositionally biased region" description="Polar residues" evidence="1">
    <location>
        <begin position="46"/>
        <end position="61"/>
    </location>
</feature>
<name>A0A7J8FJC5_ROUAE</name>
<evidence type="ECO:0000313" key="2">
    <source>
        <dbReference type="EMBL" id="KAF6447661.1"/>
    </source>
</evidence>
<reference evidence="2 3" key="1">
    <citation type="journal article" date="2020" name="Nature">
        <title>Six reference-quality genomes reveal evolution of bat adaptations.</title>
        <authorList>
            <person name="Jebb D."/>
            <person name="Huang Z."/>
            <person name="Pippel M."/>
            <person name="Hughes G.M."/>
            <person name="Lavrichenko K."/>
            <person name="Devanna P."/>
            <person name="Winkler S."/>
            <person name="Jermiin L.S."/>
            <person name="Skirmuntt E.C."/>
            <person name="Katzourakis A."/>
            <person name="Burkitt-Gray L."/>
            <person name="Ray D.A."/>
            <person name="Sullivan K.A.M."/>
            <person name="Roscito J.G."/>
            <person name="Kirilenko B.M."/>
            <person name="Davalos L.M."/>
            <person name="Corthals A.P."/>
            <person name="Power M.L."/>
            <person name="Jones G."/>
            <person name="Ransome R.D."/>
            <person name="Dechmann D.K.N."/>
            <person name="Locatelli A.G."/>
            <person name="Puechmaille S.J."/>
            <person name="Fedrigo O."/>
            <person name="Jarvis E.D."/>
            <person name="Hiller M."/>
            <person name="Vernes S.C."/>
            <person name="Myers E.W."/>
            <person name="Teeling E.C."/>
        </authorList>
    </citation>
    <scope>NUCLEOTIDE SEQUENCE [LARGE SCALE GENOMIC DNA]</scope>
    <source>
        <strain evidence="2">MRouAeg1</strain>
        <tissue evidence="2">Muscle</tissue>
    </source>
</reference>